<dbReference type="InterPro" id="IPR006127">
    <property type="entry name" value="ZnuA-like"/>
</dbReference>
<dbReference type="EMBL" id="LDYG01000010">
    <property type="protein sequence ID" value="KUP08516.1"/>
    <property type="molecule type" value="Genomic_DNA"/>
</dbReference>
<proteinExistence type="predicted"/>
<dbReference type="GO" id="GO:0046872">
    <property type="term" value="F:metal ion binding"/>
    <property type="evidence" value="ECO:0007669"/>
    <property type="project" value="InterPro"/>
</dbReference>
<feature type="compositionally biased region" description="Basic and acidic residues" evidence="1">
    <location>
        <begin position="134"/>
        <end position="163"/>
    </location>
</feature>
<keyword evidence="3" id="KW-1185">Reference proteome</keyword>
<protein>
    <recommendedName>
        <fullName evidence="4">ABC transporter substrate-binding protein</fullName>
    </recommendedName>
</protein>
<reference evidence="2 3" key="1">
    <citation type="journal article" date="2016" name="Front. Microbiol.">
        <title>Microevolution Analysis of Bacillus coahuilensis Unveils Differences in Phosphorus Acquisition Strategies and Their Regulation.</title>
        <authorList>
            <person name="Gomez-Lunar Z."/>
            <person name="Hernandez-Gonzalez I."/>
            <person name="Rodriguez-Torres M.D."/>
            <person name="Souza V."/>
            <person name="Olmedo-Alvarez G."/>
        </authorList>
    </citation>
    <scope>NUCLEOTIDE SEQUENCE [LARGE SCALE GENOMIC DNA]</scope>
    <source>
        <strain evidence="3">p1.1.43</strain>
    </source>
</reference>
<dbReference type="PANTHER" id="PTHR42953">
    <property type="entry name" value="HIGH-AFFINITY ZINC UPTAKE SYSTEM PROTEIN ZNUA-RELATED"/>
    <property type="match status" value="1"/>
</dbReference>
<dbReference type="AlphaFoldDB" id="A0A147KBG2"/>
<dbReference type="Pfam" id="PF01297">
    <property type="entry name" value="ZnuA"/>
    <property type="match status" value="1"/>
</dbReference>
<sequence length="409" mass="46531">MKKFLTLLLLVGVLAGCQQVPTTNNEVENVQTETEPLSIHTTLYPLQFFTEQIGGEFVEVESIIPLGADAHTFEPTSKQMIEIAEGDMFVFNGLGMEPYAEKMAESLSSENVVLVEATAELDTADLTLHLEDEHSEHADHDEHAEEDHHETDEHSDTDHHDSEEHEDNEHEETDEHGEEDHHETDKHSDTDHHDSEEHEDNDHQETDEHGEEDHHDSEKHDEEPTENTEEHHHDHGDYDPHVWLDPVLSMEIARTILDELIILLPDQEQELTENYEALETRLSELDQEFTSLVASKEQASMIVSHAAYGYWESRYGVSQLPISGLSPSEEPSQKQLTALVDTAKENNLQYVVFEQNVSGKIAETIRVEIGAEPAYLHNLSVLTESDIESNEDYFSIMDKNLDVLENILQ</sequence>
<dbReference type="OrthoDB" id="9810636at2"/>
<dbReference type="PANTHER" id="PTHR42953:SF8">
    <property type="entry name" value="ZINT DOMAIN-CONTAINING PROTEIN"/>
    <property type="match status" value="1"/>
</dbReference>
<comment type="caution">
    <text evidence="2">The sequence shown here is derived from an EMBL/GenBank/DDBJ whole genome shotgun (WGS) entry which is preliminary data.</text>
</comment>
<dbReference type="Proteomes" id="UP000074108">
    <property type="component" value="Unassembled WGS sequence"/>
</dbReference>
<evidence type="ECO:0000256" key="1">
    <source>
        <dbReference type="SAM" id="MobiDB-lite"/>
    </source>
</evidence>
<dbReference type="RefSeq" id="WP_059350254.1">
    <property type="nucleotide sequence ID" value="NZ_LDYG01000010.1"/>
</dbReference>
<accession>A0A147KBG2</accession>
<dbReference type="PATRIC" id="fig|1150625.3.peg.538"/>
<evidence type="ECO:0000313" key="3">
    <source>
        <dbReference type="Proteomes" id="UP000074108"/>
    </source>
</evidence>
<organism evidence="2 3">
    <name type="scientific">Bacillus coahuilensis p1.1.43</name>
    <dbReference type="NCBI Taxonomy" id="1150625"/>
    <lineage>
        <taxon>Bacteria</taxon>
        <taxon>Bacillati</taxon>
        <taxon>Bacillota</taxon>
        <taxon>Bacilli</taxon>
        <taxon>Bacillales</taxon>
        <taxon>Bacillaceae</taxon>
        <taxon>Bacillus</taxon>
    </lineage>
</organism>
<dbReference type="SUPFAM" id="SSF53807">
    <property type="entry name" value="Helical backbone' metal receptor"/>
    <property type="match status" value="1"/>
</dbReference>
<feature type="compositionally biased region" description="Basic and acidic residues" evidence="1">
    <location>
        <begin position="178"/>
        <end position="238"/>
    </location>
</feature>
<dbReference type="GO" id="GO:0030001">
    <property type="term" value="P:metal ion transport"/>
    <property type="evidence" value="ECO:0007669"/>
    <property type="project" value="InterPro"/>
</dbReference>
<name>A0A147KBG2_9BACI</name>
<gene>
    <name evidence="2" type="ORF">Q75_02520</name>
</gene>
<dbReference type="STRING" id="1150625.Q75_02520"/>
<evidence type="ECO:0008006" key="4">
    <source>
        <dbReference type="Google" id="ProtNLM"/>
    </source>
</evidence>
<dbReference type="PROSITE" id="PS51257">
    <property type="entry name" value="PROKAR_LIPOPROTEIN"/>
    <property type="match status" value="1"/>
</dbReference>
<dbReference type="InterPro" id="IPR050492">
    <property type="entry name" value="Bact_metal-bind_prot9"/>
</dbReference>
<feature type="compositionally biased region" description="Acidic residues" evidence="1">
    <location>
        <begin position="164"/>
        <end position="177"/>
    </location>
</feature>
<feature type="region of interest" description="Disordered" evidence="1">
    <location>
        <begin position="134"/>
        <end position="238"/>
    </location>
</feature>
<evidence type="ECO:0000313" key="2">
    <source>
        <dbReference type="EMBL" id="KUP08516.1"/>
    </source>
</evidence>
<dbReference type="Gene3D" id="3.40.50.1980">
    <property type="entry name" value="Nitrogenase molybdenum iron protein domain"/>
    <property type="match status" value="3"/>
</dbReference>